<evidence type="ECO:0000313" key="2">
    <source>
        <dbReference type="Proteomes" id="UP001058271"/>
    </source>
</evidence>
<proteinExistence type="predicted"/>
<protein>
    <submittedName>
        <fullName evidence="1">Uncharacterized protein</fullName>
    </submittedName>
</protein>
<dbReference type="Proteomes" id="UP001058271">
    <property type="component" value="Chromosome"/>
</dbReference>
<dbReference type="RefSeq" id="WP_260726880.1">
    <property type="nucleotide sequence ID" value="NZ_BAAABS010000070.1"/>
</dbReference>
<organism evidence="1 2">
    <name type="scientific">Dactylosporangium roseum</name>
    <dbReference type="NCBI Taxonomy" id="47989"/>
    <lineage>
        <taxon>Bacteria</taxon>
        <taxon>Bacillati</taxon>
        <taxon>Actinomycetota</taxon>
        <taxon>Actinomycetes</taxon>
        <taxon>Micromonosporales</taxon>
        <taxon>Micromonosporaceae</taxon>
        <taxon>Dactylosporangium</taxon>
    </lineage>
</organism>
<accession>A0ABY5Z632</accession>
<reference evidence="1" key="1">
    <citation type="submission" date="2021-04" db="EMBL/GenBank/DDBJ databases">
        <title>Biosynthetic gene clusters of Dactylosporangioum roseum.</title>
        <authorList>
            <person name="Hartkoorn R.C."/>
            <person name="Beaudoing E."/>
            <person name="Hot D."/>
            <person name="Moureu S."/>
        </authorList>
    </citation>
    <scope>NUCLEOTIDE SEQUENCE</scope>
    <source>
        <strain evidence="1">NRRL B-16295</strain>
    </source>
</reference>
<sequence>MPSWYADVPEGVDFAWCSQGCGSTTEDPYGGACKACWDAVGRADDADFWEIDDERQEVRDAR</sequence>
<dbReference type="EMBL" id="CP073721">
    <property type="protein sequence ID" value="UWZ37523.1"/>
    <property type="molecule type" value="Genomic_DNA"/>
</dbReference>
<gene>
    <name evidence="1" type="ORF">Drose_04360</name>
</gene>
<keyword evidence="2" id="KW-1185">Reference proteome</keyword>
<name>A0ABY5Z632_9ACTN</name>
<evidence type="ECO:0000313" key="1">
    <source>
        <dbReference type="EMBL" id="UWZ37523.1"/>
    </source>
</evidence>